<reference evidence="1 2" key="1">
    <citation type="journal article" date="2018" name="Front. Plant Sci.">
        <title>Red Clover (Trifolium pratense) and Zigzag Clover (T. medium) - A Picture of Genomic Similarities and Differences.</title>
        <authorList>
            <person name="Dluhosova J."/>
            <person name="Istvanek J."/>
            <person name="Nedelnik J."/>
            <person name="Repkova J."/>
        </authorList>
    </citation>
    <scope>NUCLEOTIDE SEQUENCE [LARGE SCALE GENOMIC DNA]</scope>
    <source>
        <strain evidence="2">cv. 10/8</strain>
        <tissue evidence="1">Leaf</tissue>
    </source>
</reference>
<name>A0A392NFB7_9FABA</name>
<keyword evidence="2" id="KW-1185">Reference proteome</keyword>
<feature type="non-terminal residue" evidence="1">
    <location>
        <position position="1"/>
    </location>
</feature>
<sequence length="134" mass="15188">ARSIDPGLALPWASMSAESYGREPAPDEAFESCSRAVQIMPLAEFQIGLTKLALLSGHLSSSQVRLCGKLVICCADYTFYFASLEYRTIVVVSSYDLYKSLVKLKFRDHPSEFERYILHYLIWGVGYTLHMEHD</sequence>
<dbReference type="AlphaFoldDB" id="A0A392NFB7"/>
<evidence type="ECO:0000313" key="2">
    <source>
        <dbReference type="Proteomes" id="UP000265520"/>
    </source>
</evidence>
<comment type="caution">
    <text evidence="1">The sequence shown here is derived from an EMBL/GenBank/DDBJ whole genome shotgun (WGS) entry which is preliminary data.</text>
</comment>
<dbReference type="Proteomes" id="UP000265520">
    <property type="component" value="Unassembled WGS sequence"/>
</dbReference>
<evidence type="ECO:0000313" key="1">
    <source>
        <dbReference type="EMBL" id="MCH98556.1"/>
    </source>
</evidence>
<proteinExistence type="predicted"/>
<protein>
    <submittedName>
        <fullName evidence="1">Tetratricopeptide repeat protein 37-like</fullName>
    </submittedName>
</protein>
<dbReference type="EMBL" id="LXQA010037958">
    <property type="protein sequence ID" value="MCH98556.1"/>
    <property type="molecule type" value="Genomic_DNA"/>
</dbReference>
<organism evidence="1 2">
    <name type="scientific">Trifolium medium</name>
    <dbReference type="NCBI Taxonomy" id="97028"/>
    <lineage>
        <taxon>Eukaryota</taxon>
        <taxon>Viridiplantae</taxon>
        <taxon>Streptophyta</taxon>
        <taxon>Embryophyta</taxon>
        <taxon>Tracheophyta</taxon>
        <taxon>Spermatophyta</taxon>
        <taxon>Magnoliopsida</taxon>
        <taxon>eudicotyledons</taxon>
        <taxon>Gunneridae</taxon>
        <taxon>Pentapetalae</taxon>
        <taxon>rosids</taxon>
        <taxon>fabids</taxon>
        <taxon>Fabales</taxon>
        <taxon>Fabaceae</taxon>
        <taxon>Papilionoideae</taxon>
        <taxon>50 kb inversion clade</taxon>
        <taxon>NPAAA clade</taxon>
        <taxon>Hologalegina</taxon>
        <taxon>IRL clade</taxon>
        <taxon>Trifolieae</taxon>
        <taxon>Trifolium</taxon>
    </lineage>
</organism>
<accession>A0A392NFB7</accession>